<accession>A0ABP9N0R1</accession>
<dbReference type="RefSeq" id="WP_345487889.1">
    <property type="nucleotide sequence ID" value="NZ_BAABHY010000001.1"/>
</dbReference>
<feature type="transmembrane region" description="Helical" evidence="1">
    <location>
        <begin position="116"/>
        <end position="136"/>
    </location>
</feature>
<reference evidence="3" key="1">
    <citation type="journal article" date="2019" name="Int. J. Syst. Evol. Microbiol.">
        <title>The Global Catalogue of Microorganisms (GCM) 10K type strain sequencing project: providing services to taxonomists for standard genome sequencing and annotation.</title>
        <authorList>
            <consortium name="The Broad Institute Genomics Platform"/>
            <consortium name="The Broad Institute Genome Sequencing Center for Infectious Disease"/>
            <person name="Wu L."/>
            <person name="Ma J."/>
        </authorList>
    </citation>
    <scope>NUCLEOTIDE SEQUENCE [LARGE SCALE GENOMIC DNA]</scope>
    <source>
        <strain evidence="3">JCM 18050</strain>
    </source>
</reference>
<dbReference type="Proteomes" id="UP001500171">
    <property type="component" value="Unassembled WGS sequence"/>
</dbReference>
<proteinExistence type="predicted"/>
<evidence type="ECO:0000256" key="1">
    <source>
        <dbReference type="SAM" id="Phobius"/>
    </source>
</evidence>
<keyword evidence="3" id="KW-1185">Reference proteome</keyword>
<sequence length="193" mass="20465">MAIIKFYGNLKQYGDKYKISADTAAEALNCLYIQVKGLKQDIMNGYFRVRVNKKDISEKTVQFGLRSKIPQDAVIHIVPATTGAKNGGVFQVIAGAVLFVAGAVISYVSVGTLAQFGVSMMFAGAGMMLGGVAQMLTKTPKLDHSLGESGKKSTSFSSLSNTIAQGAPIPLIYGQVMVGSKVLSQGLETMDTE</sequence>
<keyword evidence="1" id="KW-0472">Membrane</keyword>
<keyword evidence="1" id="KW-0812">Transmembrane</keyword>
<feature type="transmembrane region" description="Helical" evidence="1">
    <location>
        <begin position="89"/>
        <end position="110"/>
    </location>
</feature>
<name>A0ABP9N0R1_9GAMM</name>
<evidence type="ECO:0000313" key="3">
    <source>
        <dbReference type="Proteomes" id="UP001500171"/>
    </source>
</evidence>
<keyword evidence="1" id="KW-1133">Transmembrane helix</keyword>
<organism evidence="2 3">
    <name type="scientific">Orbus sasakiae</name>
    <dbReference type="NCBI Taxonomy" id="1078475"/>
    <lineage>
        <taxon>Bacteria</taxon>
        <taxon>Pseudomonadati</taxon>
        <taxon>Pseudomonadota</taxon>
        <taxon>Gammaproteobacteria</taxon>
        <taxon>Orbales</taxon>
        <taxon>Orbaceae</taxon>
        <taxon>Orbus</taxon>
    </lineage>
</organism>
<evidence type="ECO:0000313" key="2">
    <source>
        <dbReference type="EMBL" id="GAA5104555.1"/>
    </source>
</evidence>
<protein>
    <submittedName>
        <fullName evidence="2">Tail assembly protein</fullName>
    </submittedName>
</protein>
<comment type="caution">
    <text evidence="2">The sequence shown here is derived from an EMBL/GenBank/DDBJ whole genome shotgun (WGS) entry which is preliminary data.</text>
</comment>
<dbReference type="EMBL" id="BAABHY010000001">
    <property type="protein sequence ID" value="GAA5104555.1"/>
    <property type="molecule type" value="Genomic_DNA"/>
</dbReference>
<gene>
    <name evidence="2" type="ORF">GCM10023211_02400</name>
</gene>